<keyword evidence="2" id="KW-1185">Reference proteome</keyword>
<name>A0A833QB41_9POAL</name>
<reference evidence="1" key="1">
    <citation type="submission" date="2020-01" db="EMBL/GenBank/DDBJ databases">
        <title>Genome sequence of Kobresia littledalei, the first chromosome-level genome in the family Cyperaceae.</title>
        <authorList>
            <person name="Qu G."/>
        </authorList>
    </citation>
    <scope>NUCLEOTIDE SEQUENCE</scope>
    <source>
        <strain evidence="1">C.B.Clarke</strain>
        <tissue evidence="1">Leaf</tissue>
    </source>
</reference>
<evidence type="ECO:0000313" key="1">
    <source>
        <dbReference type="EMBL" id="KAF3323320.1"/>
    </source>
</evidence>
<gene>
    <name evidence="1" type="ORF">FCM35_KLT12051</name>
</gene>
<comment type="caution">
    <text evidence="1">The sequence shown here is derived from an EMBL/GenBank/DDBJ whole genome shotgun (WGS) entry which is preliminary data.</text>
</comment>
<sequence length="76" mass="8222">MSGNQVPFINISPNLYIGVGWHWHSDNNPQYSAAGSCKNQGSILECISSEMKKVSGVMSASPEDLTLLLASKIKLK</sequence>
<dbReference type="Proteomes" id="UP000623129">
    <property type="component" value="Unassembled WGS sequence"/>
</dbReference>
<protein>
    <submittedName>
        <fullName evidence="1">Uncharacterized protein</fullName>
    </submittedName>
</protein>
<accession>A0A833QB41</accession>
<dbReference type="AlphaFoldDB" id="A0A833QB41"/>
<evidence type="ECO:0000313" key="2">
    <source>
        <dbReference type="Proteomes" id="UP000623129"/>
    </source>
</evidence>
<proteinExistence type="predicted"/>
<dbReference type="EMBL" id="SWLB01000023">
    <property type="protein sequence ID" value="KAF3323320.1"/>
    <property type="molecule type" value="Genomic_DNA"/>
</dbReference>
<organism evidence="1 2">
    <name type="scientific">Carex littledalei</name>
    <dbReference type="NCBI Taxonomy" id="544730"/>
    <lineage>
        <taxon>Eukaryota</taxon>
        <taxon>Viridiplantae</taxon>
        <taxon>Streptophyta</taxon>
        <taxon>Embryophyta</taxon>
        <taxon>Tracheophyta</taxon>
        <taxon>Spermatophyta</taxon>
        <taxon>Magnoliopsida</taxon>
        <taxon>Liliopsida</taxon>
        <taxon>Poales</taxon>
        <taxon>Cyperaceae</taxon>
        <taxon>Cyperoideae</taxon>
        <taxon>Cariceae</taxon>
        <taxon>Carex</taxon>
        <taxon>Carex subgen. Euthyceras</taxon>
    </lineage>
</organism>